<organism evidence="3 5">
    <name type="scientific">Mycolicibacterium diernhoferi</name>
    <dbReference type="NCBI Taxonomy" id="1801"/>
    <lineage>
        <taxon>Bacteria</taxon>
        <taxon>Bacillati</taxon>
        <taxon>Actinomycetota</taxon>
        <taxon>Actinomycetes</taxon>
        <taxon>Mycobacteriales</taxon>
        <taxon>Mycobacteriaceae</taxon>
        <taxon>Mycolicibacterium</taxon>
    </lineage>
</organism>
<evidence type="ECO:0000313" key="5">
    <source>
        <dbReference type="Proteomes" id="UP000191039"/>
    </source>
</evidence>
<name>A0A1Q4HJV8_9MYCO</name>
<dbReference type="STRING" id="1801.BRW64_05315"/>
<keyword evidence="6" id="KW-1185">Reference proteome</keyword>
<evidence type="ECO:0000256" key="1">
    <source>
        <dbReference type="SAM" id="MobiDB-lite"/>
    </source>
</evidence>
<keyword evidence="2" id="KW-0812">Transmembrane</keyword>
<feature type="transmembrane region" description="Helical" evidence="2">
    <location>
        <begin position="318"/>
        <end position="339"/>
    </location>
</feature>
<evidence type="ECO:0000313" key="3">
    <source>
        <dbReference type="EMBL" id="OPE54196.1"/>
    </source>
</evidence>
<feature type="transmembrane region" description="Helical" evidence="2">
    <location>
        <begin position="159"/>
        <end position="185"/>
    </location>
</feature>
<dbReference type="OrthoDB" id="4750264at2"/>
<sequence>MQRIEAHAWFLRRGLPGVLPPGALARRLWPRAAPALAAFAVFMVNSIAVVALTDEHTIDIAGEPTRDEWFILALLVLVLPVAAAVGWWVCRLDSLRSRTVAAAVAVLTSVLGAVFGGPTPRIGIDLVYVGVVIAVILALTATGVGAILGWALDATAHNLALAGSLFVRALPVMLLTVLAFFNTYMWLMASLVSRTRLWLALGFLGLLAVAFVTSATVERVRPMLTTTERPSGDDPGLRGTPFEGLRAPEQRVPVTRIERVNVVFVLVASQVLQVLMVAIVTGLIFFVLGLILLSPALLAEWTRNGSSDGYLLGMTLPVPQALIQISMFLGALTFMYISARAVGDGDYRAEFLDPLIQDLRVTLDARDRYRLADETPVVPGNA</sequence>
<feature type="transmembrane region" description="Helical" evidence="2">
    <location>
        <begin position="101"/>
        <end position="120"/>
    </location>
</feature>
<proteinExistence type="predicted"/>
<feature type="transmembrane region" description="Helical" evidence="2">
    <location>
        <begin position="197"/>
        <end position="217"/>
    </location>
</feature>
<evidence type="ECO:0000256" key="2">
    <source>
        <dbReference type="SAM" id="Phobius"/>
    </source>
</evidence>
<dbReference type="Proteomes" id="UP000220340">
    <property type="component" value="Unassembled WGS sequence"/>
</dbReference>
<keyword evidence="2" id="KW-1133">Transmembrane helix</keyword>
<evidence type="ECO:0008006" key="7">
    <source>
        <dbReference type="Google" id="ProtNLM"/>
    </source>
</evidence>
<feature type="transmembrane region" description="Helical" evidence="2">
    <location>
        <begin position="69"/>
        <end position="89"/>
    </location>
</feature>
<dbReference type="Proteomes" id="UP000191039">
    <property type="component" value="Unassembled WGS sequence"/>
</dbReference>
<gene>
    <name evidence="3" type="ORF">BV510_11645</name>
    <name evidence="4" type="ORF">CRI78_13825</name>
</gene>
<comment type="caution">
    <text evidence="3">The sequence shown here is derived from an EMBL/GenBank/DDBJ whole genome shotgun (WGS) entry which is preliminary data.</text>
</comment>
<accession>A0A1Q4HJV8</accession>
<evidence type="ECO:0000313" key="6">
    <source>
        <dbReference type="Proteomes" id="UP000220340"/>
    </source>
</evidence>
<dbReference type="EMBL" id="PDCR01000016">
    <property type="protein sequence ID" value="PEG53906.1"/>
    <property type="molecule type" value="Genomic_DNA"/>
</dbReference>
<reference evidence="4 6" key="2">
    <citation type="submission" date="2017-10" db="EMBL/GenBank/DDBJ databases">
        <title>The new phylogeny of genus Mycobacterium.</title>
        <authorList>
            <person name="Tortoli E."/>
            <person name="Trovato A."/>
            <person name="Cirillo D.M."/>
        </authorList>
    </citation>
    <scope>NUCLEOTIDE SEQUENCE [LARGE SCALE GENOMIC DNA]</scope>
    <source>
        <strain evidence="4 6">IP141170001</strain>
    </source>
</reference>
<feature type="region of interest" description="Disordered" evidence="1">
    <location>
        <begin position="225"/>
        <end position="244"/>
    </location>
</feature>
<dbReference type="EMBL" id="MIJD01000102">
    <property type="protein sequence ID" value="OPE54196.1"/>
    <property type="molecule type" value="Genomic_DNA"/>
</dbReference>
<dbReference type="AlphaFoldDB" id="A0A1Q4HJV8"/>
<feature type="transmembrane region" description="Helical" evidence="2">
    <location>
        <begin position="35"/>
        <end position="53"/>
    </location>
</feature>
<dbReference type="RefSeq" id="WP_073855018.1">
    <property type="nucleotide sequence ID" value="NZ_BAAATC010000019.1"/>
</dbReference>
<feature type="transmembrane region" description="Helical" evidence="2">
    <location>
        <begin position="126"/>
        <end position="152"/>
    </location>
</feature>
<evidence type="ECO:0000313" key="4">
    <source>
        <dbReference type="EMBL" id="PEG53906.1"/>
    </source>
</evidence>
<reference evidence="3 5" key="1">
    <citation type="submission" date="2016-09" db="EMBL/GenBank/DDBJ databases">
        <title>genome sequences of unsequenced Mycobacteria.</title>
        <authorList>
            <person name="Greninger A.L."/>
            <person name="Jerome K.R."/>
            <person name="Mcnair B."/>
            <person name="Wallis C."/>
            <person name="Fang F."/>
        </authorList>
    </citation>
    <scope>NUCLEOTIDE SEQUENCE [LARGE SCALE GENOMIC DNA]</scope>
    <source>
        <strain evidence="3 5">BM1</strain>
    </source>
</reference>
<feature type="transmembrane region" description="Helical" evidence="2">
    <location>
        <begin position="274"/>
        <end position="298"/>
    </location>
</feature>
<protein>
    <recommendedName>
        <fullName evidence="7">Integral membrane protein</fullName>
    </recommendedName>
</protein>
<keyword evidence="2" id="KW-0472">Membrane</keyword>